<organism evidence="2 3">
    <name type="scientific">Lactococcus lactis</name>
    <dbReference type="NCBI Taxonomy" id="1358"/>
    <lineage>
        <taxon>Bacteria</taxon>
        <taxon>Bacillati</taxon>
        <taxon>Bacillota</taxon>
        <taxon>Bacilli</taxon>
        <taxon>Lactobacillales</taxon>
        <taxon>Streptococcaceae</taxon>
        <taxon>Lactococcus</taxon>
    </lineage>
</organism>
<dbReference type="EMBL" id="JAOWLY010000016">
    <property type="protein sequence ID" value="MDG4984942.1"/>
    <property type="molecule type" value="Genomic_DNA"/>
</dbReference>
<dbReference type="AlphaFoldDB" id="A0A9X4NKC0"/>
<keyword evidence="1" id="KW-1133">Transmembrane helix</keyword>
<proteinExistence type="predicted"/>
<evidence type="ECO:0000313" key="2">
    <source>
        <dbReference type="EMBL" id="MDG4984942.1"/>
    </source>
</evidence>
<dbReference type="Proteomes" id="UP001152614">
    <property type="component" value="Unassembled WGS sequence"/>
</dbReference>
<dbReference type="GO" id="GO:0030255">
    <property type="term" value="P:protein secretion by the type IV secretion system"/>
    <property type="evidence" value="ECO:0007669"/>
    <property type="project" value="InterPro"/>
</dbReference>
<feature type="transmembrane region" description="Helical" evidence="1">
    <location>
        <begin position="21"/>
        <end position="44"/>
    </location>
</feature>
<keyword evidence="1" id="KW-0812">Transmembrane</keyword>
<gene>
    <name evidence="2" type="ORF">OGZ51_12385</name>
</gene>
<sequence>MNLVDIFSKTLSDYNKSSFDWVNSIVTNATMQVGLYIVGILLMLEIAKIYERVNSSNSGVVTLKMFQAIAWQAALAGIMVALWPYLFQFLMLIGIGFVKLIAHFAGSTLDLVNPPSVDAPKNVLDGLAGLASLVVNPGNALSYGLAFAVAFVVQLVAYIMIWVIIILRFFQLYVLFALGPIPMSSFASEEHRQIGITYIKKTLAYIFQPAVIMIVIGVYSFLSKIAIDMGDALGMLTGHDGLVALTKSIVFAVVFIIILWQTHRISSNQFGV</sequence>
<accession>A0A9X4NKC0</accession>
<name>A0A9X4NKC0_9LACT</name>
<reference evidence="2" key="1">
    <citation type="submission" date="2022-10" db="EMBL/GenBank/DDBJ databases">
        <authorList>
            <person name="Turner M.S."/>
            <person name="Huang W."/>
        </authorList>
    </citation>
    <scope>NUCLEOTIDE SEQUENCE</scope>
    <source>
        <strain evidence="2">3</strain>
    </source>
</reference>
<evidence type="ECO:0000313" key="3">
    <source>
        <dbReference type="Proteomes" id="UP001152614"/>
    </source>
</evidence>
<feature type="transmembrane region" description="Helical" evidence="1">
    <location>
        <begin position="202"/>
        <end position="222"/>
    </location>
</feature>
<evidence type="ECO:0000256" key="1">
    <source>
        <dbReference type="SAM" id="Phobius"/>
    </source>
</evidence>
<reference evidence="2" key="2">
    <citation type="journal article" date="2023" name="Food Microbiol.">
        <title>Evaluation of the fermentation potential of lactic acid bacteria isolated from herbs, fruits and vegetables as starter cultures in nut-based milk alternatives.</title>
        <authorList>
            <person name="Huang W."/>
            <person name="Dong A."/>
            <person name="Pham H.T."/>
            <person name="Zhou C."/>
            <person name="Huo Z."/>
            <person name="Watjen A.P."/>
            <person name="Prakash S."/>
            <person name="Bang-Berthelsen C.H."/>
            <person name="Turner M.S."/>
        </authorList>
    </citation>
    <scope>NUCLEOTIDE SEQUENCE</scope>
    <source>
        <strain evidence="2">3</strain>
    </source>
</reference>
<protein>
    <submittedName>
        <fullName evidence="2">Uncharacterized protein</fullName>
    </submittedName>
</protein>
<feature type="transmembrane region" description="Helical" evidence="1">
    <location>
        <begin position="242"/>
        <end position="260"/>
    </location>
</feature>
<keyword evidence="1" id="KW-0472">Membrane</keyword>
<dbReference type="RefSeq" id="WP_278229361.1">
    <property type="nucleotide sequence ID" value="NZ_JAOWLY010000016.1"/>
</dbReference>
<comment type="caution">
    <text evidence="2">The sequence shown here is derived from an EMBL/GenBank/DDBJ whole genome shotgun (WGS) entry which is preliminary data.</text>
</comment>